<dbReference type="SMART" id="SM00451">
    <property type="entry name" value="ZnF_U1"/>
    <property type="match status" value="1"/>
</dbReference>
<comment type="similarity">
    <text evidence="9">Belongs to the U1 small nuclear ribonucleoprotein C family.</text>
</comment>
<evidence type="ECO:0000256" key="2">
    <source>
        <dbReference type="ARBA" id="ARBA00022723"/>
    </source>
</evidence>
<name>A0A7I8KQU4_SPIIN</name>
<comment type="subcellular location">
    <subcellularLocation>
        <location evidence="1 9">Nucleus</location>
    </subcellularLocation>
</comment>
<dbReference type="GO" id="GO:0000395">
    <property type="term" value="P:mRNA 5'-splice site recognition"/>
    <property type="evidence" value="ECO:0007669"/>
    <property type="project" value="UniProtKB-UniRule"/>
</dbReference>
<dbReference type="PANTHER" id="PTHR31148:SF1">
    <property type="entry name" value="U1 SMALL NUCLEAR RIBONUCLEOPROTEIN C"/>
    <property type="match status" value="1"/>
</dbReference>
<dbReference type="Gene3D" id="3.30.160.60">
    <property type="entry name" value="Classic Zinc Finger"/>
    <property type="match status" value="1"/>
</dbReference>
<evidence type="ECO:0000256" key="1">
    <source>
        <dbReference type="ARBA" id="ARBA00004123"/>
    </source>
</evidence>
<dbReference type="EMBL" id="LR746270">
    <property type="protein sequence ID" value="CAA7399961.1"/>
    <property type="molecule type" value="Genomic_DNA"/>
</dbReference>
<sequence>MPRYYCDYCDTYLTHDSPSVRKQHNAGYKHKANVRQYYQQFEEQQTQSLIDQRIKEHLGQAAYQVGATYLSSLPPNAQRPRLPVLPTPVLPMPGGSQPPLPLMRPPVLPRPMPGAPGYGGMPGMQFPGPPGPPSGPMQMNGPPRPPITPPASSGGPSAPIPGFNPATYQGNPSAGGGGGYDAFSASSPSGMQRSAQDGPPPSNAPQDGGHHMYSQPSESNH</sequence>
<evidence type="ECO:0000256" key="7">
    <source>
        <dbReference type="ARBA" id="ARBA00023274"/>
    </source>
</evidence>
<gene>
    <name evidence="12" type="ORF">SI8410_07010631</name>
</gene>
<dbReference type="GO" id="GO:0003729">
    <property type="term" value="F:mRNA binding"/>
    <property type="evidence" value="ECO:0007669"/>
    <property type="project" value="UniProtKB-UniRule"/>
</dbReference>
<keyword evidence="7 9" id="KW-0687">Ribonucleoprotein</keyword>
<keyword evidence="5 9" id="KW-0694">RNA-binding</keyword>
<dbReference type="GO" id="GO:0005685">
    <property type="term" value="C:U1 snRNP"/>
    <property type="evidence" value="ECO:0007669"/>
    <property type="project" value="UniProtKB-UniRule"/>
</dbReference>
<protein>
    <recommendedName>
        <fullName evidence="9">U1 small nuclear ribonucleoprotein C</fullName>
        <shortName evidence="9">U1 snRNP C</shortName>
        <shortName evidence="9">U1-C</shortName>
        <shortName evidence="9">U1C</shortName>
    </recommendedName>
</protein>
<dbReference type="InterPro" id="IPR017340">
    <property type="entry name" value="U1_snRNP-C"/>
</dbReference>
<dbReference type="InterPro" id="IPR036236">
    <property type="entry name" value="Znf_C2H2_sf"/>
</dbReference>
<reference evidence="12" key="1">
    <citation type="submission" date="2020-02" db="EMBL/GenBank/DDBJ databases">
        <authorList>
            <person name="Scholz U."/>
            <person name="Mascher M."/>
            <person name="Fiebig A."/>
        </authorList>
    </citation>
    <scope>NUCLEOTIDE SEQUENCE</scope>
</reference>
<evidence type="ECO:0000256" key="5">
    <source>
        <dbReference type="ARBA" id="ARBA00022884"/>
    </source>
</evidence>
<dbReference type="PROSITE" id="PS50171">
    <property type="entry name" value="ZF_MATRIN"/>
    <property type="match status" value="1"/>
</dbReference>
<keyword evidence="2 9" id="KW-0479">Metal-binding</keyword>
<dbReference type="Pfam" id="PF06220">
    <property type="entry name" value="zf-U1"/>
    <property type="match status" value="1"/>
</dbReference>
<dbReference type="FunFam" id="3.30.160.60:FF:000059">
    <property type="entry name" value="U1 small nuclear ribonucleoprotein C"/>
    <property type="match status" value="1"/>
</dbReference>
<feature type="compositionally biased region" description="Polar residues" evidence="10">
    <location>
        <begin position="184"/>
        <end position="195"/>
    </location>
</feature>
<dbReference type="GO" id="GO:0000387">
    <property type="term" value="P:spliceosomal snRNP assembly"/>
    <property type="evidence" value="ECO:0007669"/>
    <property type="project" value="UniProtKB-UniRule"/>
</dbReference>
<dbReference type="GO" id="GO:0071004">
    <property type="term" value="C:U2-type prespliceosome"/>
    <property type="evidence" value="ECO:0007669"/>
    <property type="project" value="UniProtKB-UniRule"/>
</dbReference>
<evidence type="ECO:0000256" key="10">
    <source>
        <dbReference type="SAM" id="MobiDB-lite"/>
    </source>
</evidence>
<evidence type="ECO:0000256" key="9">
    <source>
        <dbReference type="HAMAP-Rule" id="MF_03153"/>
    </source>
</evidence>
<evidence type="ECO:0000313" key="12">
    <source>
        <dbReference type="EMBL" id="CAA7399961.1"/>
    </source>
</evidence>
<dbReference type="PANTHER" id="PTHR31148">
    <property type="entry name" value="U1 SMALL NUCLEAR RIBONUCLEOPROTEIN C"/>
    <property type="match status" value="1"/>
</dbReference>
<dbReference type="GO" id="GO:0030619">
    <property type="term" value="F:U1 snRNA binding"/>
    <property type="evidence" value="ECO:0007669"/>
    <property type="project" value="UniProtKB-UniRule"/>
</dbReference>
<dbReference type="HAMAP" id="MF_03153">
    <property type="entry name" value="U1_C"/>
    <property type="match status" value="1"/>
</dbReference>
<evidence type="ECO:0000256" key="4">
    <source>
        <dbReference type="ARBA" id="ARBA00022833"/>
    </source>
</evidence>
<comment type="subunit">
    <text evidence="9">U1 snRNP is composed of the 7 core Sm proteins B/B', D1, D2, D3, E, F and G that assemble in a heptameric protein ring on the Sm site of the small nuclear RNA to form the core snRNP, and at least 3 U1 snRNP-specific proteins U1-70K, U1-A and U1-C. U1-C interacts with U1 snRNA and the 5' splice-site region of the pre-mRNA.</text>
</comment>
<evidence type="ECO:0000256" key="3">
    <source>
        <dbReference type="ARBA" id="ARBA00022771"/>
    </source>
</evidence>
<evidence type="ECO:0000313" key="13">
    <source>
        <dbReference type="Proteomes" id="UP000663760"/>
    </source>
</evidence>
<dbReference type="PIRSF" id="PIRSF037969">
    <property type="entry name" value="U1_snRNP-C"/>
    <property type="match status" value="1"/>
</dbReference>
<dbReference type="Proteomes" id="UP000663760">
    <property type="component" value="Chromosome 7"/>
</dbReference>
<keyword evidence="13" id="KW-1185">Reference proteome</keyword>
<feature type="domain" description="Matrin-type" evidence="11">
    <location>
        <begin position="4"/>
        <end position="36"/>
    </location>
</feature>
<dbReference type="GO" id="GO:0008270">
    <property type="term" value="F:zinc ion binding"/>
    <property type="evidence" value="ECO:0007669"/>
    <property type="project" value="UniProtKB-UniRule"/>
</dbReference>
<proteinExistence type="inferred from homology"/>
<comment type="function">
    <text evidence="9">Component of the spliceosomal U1 snRNP, which is essential for recognition of the pre-mRNA 5' splice-site and the subsequent assembly of the spliceosome. U1-C is directly involved in initial 5' splice-site recognition for both constitutive and regulated alternative splicing. The interaction with the 5' splice-site seems to precede base-pairing between the pre-mRNA and the U1 snRNA. Stimulates commitment or early (E) complex formation by stabilizing the base pairing of the 5' end of the U1 snRNA and the 5' splice-site region.</text>
</comment>
<dbReference type="InterPro" id="IPR003604">
    <property type="entry name" value="Matrin/U1-like-C_Znf_C2H2"/>
</dbReference>
<dbReference type="OrthoDB" id="76567at2759"/>
<dbReference type="GO" id="GO:0000243">
    <property type="term" value="C:commitment complex"/>
    <property type="evidence" value="ECO:0007669"/>
    <property type="project" value="UniProtKB-UniRule"/>
</dbReference>
<accession>A0A7I8KQU4</accession>
<evidence type="ECO:0000256" key="8">
    <source>
        <dbReference type="ARBA" id="ARBA00046357"/>
    </source>
</evidence>
<evidence type="ECO:0000256" key="6">
    <source>
        <dbReference type="ARBA" id="ARBA00023242"/>
    </source>
</evidence>
<dbReference type="InterPro" id="IPR000690">
    <property type="entry name" value="Matrin/U1-C_Znf_C2H2"/>
</dbReference>
<dbReference type="GO" id="GO:0030627">
    <property type="term" value="F:pre-mRNA 5'-splice site binding"/>
    <property type="evidence" value="ECO:0007669"/>
    <property type="project" value="InterPro"/>
</dbReference>
<comment type="subunit">
    <text evidence="8">Component of the U1 snRNP. The U1 snRNP is composed of the U1 snRNA and the 7 core Sm proteins SNRPB, SNRPD1, SNRPD2, SNRPD3, SNRPE, SNRPF and SNRPG that assemble in a heptameric protein ring on the Sm site of the small nuclear RNA to form the core snRNP, and at least 3 U1 snRNP-specific proteins SNRNP70/U1-70K, SNRPA/U1-A and SNRPC/U1-C. SNRPC/U1-C interacts with U1 snRNA and the 5' splice-site region of the pre-mRNA. Interacts (via N-terminus) with TIA1 (via C-terminus); thereby promoting spliceosomal U1 snRNP recruitment to 5' splice sites.</text>
</comment>
<dbReference type="SUPFAM" id="SSF57667">
    <property type="entry name" value="beta-beta-alpha zinc fingers"/>
    <property type="match status" value="1"/>
</dbReference>
<keyword evidence="4 9" id="KW-0862">Zinc</keyword>
<organism evidence="12 13">
    <name type="scientific">Spirodela intermedia</name>
    <name type="common">Intermediate duckweed</name>
    <dbReference type="NCBI Taxonomy" id="51605"/>
    <lineage>
        <taxon>Eukaryota</taxon>
        <taxon>Viridiplantae</taxon>
        <taxon>Streptophyta</taxon>
        <taxon>Embryophyta</taxon>
        <taxon>Tracheophyta</taxon>
        <taxon>Spermatophyta</taxon>
        <taxon>Magnoliopsida</taxon>
        <taxon>Liliopsida</taxon>
        <taxon>Araceae</taxon>
        <taxon>Lemnoideae</taxon>
        <taxon>Spirodela</taxon>
    </lineage>
</organism>
<feature type="compositionally biased region" description="Low complexity" evidence="10">
    <location>
        <begin position="150"/>
        <end position="161"/>
    </location>
</feature>
<dbReference type="AlphaFoldDB" id="A0A7I8KQU4"/>
<keyword evidence="6 9" id="KW-0539">Nucleus</keyword>
<keyword evidence="3 9" id="KW-0863">Zinc-finger</keyword>
<feature type="region of interest" description="Disordered" evidence="10">
    <location>
        <begin position="111"/>
        <end position="221"/>
    </location>
</feature>
<evidence type="ECO:0000259" key="11">
    <source>
        <dbReference type="PROSITE" id="PS50171"/>
    </source>
</evidence>
<dbReference type="InterPro" id="IPR013085">
    <property type="entry name" value="U1-CZ_Znf_C2H2"/>
</dbReference>